<sequence>MEGVVEYLETLTNKVNTDDDLVVFGVKKENGLYKVGSGSDDDHCHFGLTSKKLIKNLVDGTIFHIDATYKIVKYCYPVIVFGFTDIARKFHPIAFMITTHETQSRDYGS</sequence>
<reference evidence="1" key="1">
    <citation type="submission" date="2021-02" db="EMBL/GenBank/DDBJ databases">
        <authorList>
            <person name="Nowell W R."/>
        </authorList>
    </citation>
    <scope>NUCLEOTIDE SEQUENCE</scope>
    <source>
        <strain evidence="1">Ploen Becks lab</strain>
    </source>
</reference>
<accession>A0A814JFK1</accession>
<dbReference type="OrthoDB" id="116283at2759"/>
<comment type="caution">
    <text evidence="1">The sequence shown here is derived from an EMBL/GenBank/DDBJ whole genome shotgun (WGS) entry which is preliminary data.</text>
</comment>
<evidence type="ECO:0000313" key="2">
    <source>
        <dbReference type="Proteomes" id="UP000663879"/>
    </source>
</evidence>
<evidence type="ECO:0000313" key="1">
    <source>
        <dbReference type="EMBL" id="CAF1037438.1"/>
    </source>
</evidence>
<evidence type="ECO:0008006" key="3">
    <source>
        <dbReference type="Google" id="ProtNLM"/>
    </source>
</evidence>
<dbReference type="AlphaFoldDB" id="A0A814JFK1"/>
<keyword evidence="2" id="KW-1185">Reference proteome</keyword>
<organism evidence="1 2">
    <name type="scientific">Brachionus calyciflorus</name>
    <dbReference type="NCBI Taxonomy" id="104777"/>
    <lineage>
        <taxon>Eukaryota</taxon>
        <taxon>Metazoa</taxon>
        <taxon>Spiralia</taxon>
        <taxon>Gnathifera</taxon>
        <taxon>Rotifera</taxon>
        <taxon>Eurotatoria</taxon>
        <taxon>Monogononta</taxon>
        <taxon>Pseudotrocha</taxon>
        <taxon>Ploima</taxon>
        <taxon>Brachionidae</taxon>
        <taxon>Brachionus</taxon>
    </lineage>
</organism>
<dbReference type="Proteomes" id="UP000663879">
    <property type="component" value="Unassembled WGS sequence"/>
</dbReference>
<gene>
    <name evidence="1" type="ORF">OXX778_LOCUS18183</name>
</gene>
<name>A0A814JFK1_9BILA</name>
<proteinExistence type="predicted"/>
<dbReference type="EMBL" id="CAJNOC010004923">
    <property type="protein sequence ID" value="CAF1037438.1"/>
    <property type="molecule type" value="Genomic_DNA"/>
</dbReference>
<protein>
    <recommendedName>
        <fullName evidence="3">MULE transposase domain-containing protein</fullName>
    </recommendedName>
</protein>